<keyword evidence="2" id="KW-0732">Signal</keyword>
<accession>A0A833QQ79</accession>
<evidence type="ECO:0000313" key="3">
    <source>
        <dbReference type="EMBL" id="KAF3330565.1"/>
    </source>
</evidence>
<dbReference type="EMBL" id="SWLB01000013">
    <property type="protein sequence ID" value="KAF3330565.1"/>
    <property type="molecule type" value="Genomic_DNA"/>
</dbReference>
<comment type="caution">
    <text evidence="3">The sequence shown here is derived from an EMBL/GenBank/DDBJ whole genome shotgun (WGS) entry which is preliminary data.</text>
</comment>
<dbReference type="AlphaFoldDB" id="A0A833QQ79"/>
<dbReference type="InterPro" id="IPR003496">
    <property type="entry name" value="ABA_WDS"/>
</dbReference>
<name>A0A833QQ79_9POAL</name>
<protein>
    <submittedName>
        <fullName evidence="3">Abscisic stress-ripening protein 2-like protein</fullName>
    </submittedName>
</protein>
<keyword evidence="4" id="KW-1185">Reference proteome</keyword>
<sequence length="79" mass="9222">MTRITNTWARLVGLLLPAAAYARHEKHEAEKDPEHAHRHKLEAKMAEAAVLASGGYALHEHYDKKEEHKEHHEKKHHFF</sequence>
<dbReference type="Proteomes" id="UP000623129">
    <property type="component" value="Unassembled WGS sequence"/>
</dbReference>
<dbReference type="Pfam" id="PF02496">
    <property type="entry name" value="ABA_WDS"/>
    <property type="match status" value="1"/>
</dbReference>
<reference evidence="3" key="1">
    <citation type="submission" date="2020-01" db="EMBL/GenBank/DDBJ databases">
        <title>Genome sequence of Kobresia littledalei, the first chromosome-level genome in the family Cyperaceae.</title>
        <authorList>
            <person name="Qu G."/>
        </authorList>
    </citation>
    <scope>NUCLEOTIDE SEQUENCE</scope>
    <source>
        <strain evidence="3">C.B.Clarke</strain>
        <tissue evidence="3">Leaf</tissue>
    </source>
</reference>
<feature type="chain" id="PRO_5032702510" evidence="2">
    <location>
        <begin position="23"/>
        <end position="79"/>
    </location>
</feature>
<evidence type="ECO:0000256" key="2">
    <source>
        <dbReference type="SAM" id="SignalP"/>
    </source>
</evidence>
<organism evidence="3 4">
    <name type="scientific">Carex littledalei</name>
    <dbReference type="NCBI Taxonomy" id="544730"/>
    <lineage>
        <taxon>Eukaryota</taxon>
        <taxon>Viridiplantae</taxon>
        <taxon>Streptophyta</taxon>
        <taxon>Embryophyta</taxon>
        <taxon>Tracheophyta</taxon>
        <taxon>Spermatophyta</taxon>
        <taxon>Magnoliopsida</taxon>
        <taxon>Liliopsida</taxon>
        <taxon>Poales</taxon>
        <taxon>Cyperaceae</taxon>
        <taxon>Cyperoideae</taxon>
        <taxon>Cariceae</taxon>
        <taxon>Carex</taxon>
        <taxon>Carex subgen. Euthyceras</taxon>
    </lineage>
</organism>
<dbReference type="PANTHER" id="PTHR33801">
    <property type="entry name" value="ABSCISIC STRESS-RIPENING PROTEIN 5"/>
    <property type="match status" value="1"/>
</dbReference>
<gene>
    <name evidence="3" type="ORF">FCM35_KLT03919</name>
</gene>
<dbReference type="OrthoDB" id="696887at2759"/>
<evidence type="ECO:0000313" key="4">
    <source>
        <dbReference type="Proteomes" id="UP000623129"/>
    </source>
</evidence>
<feature type="signal peptide" evidence="2">
    <location>
        <begin position="1"/>
        <end position="22"/>
    </location>
</feature>
<comment type="similarity">
    <text evidence="1">Belongs to the abscisic acid and water stress-induced protein family.</text>
</comment>
<proteinExistence type="inferred from homology"/>
<evidence type="ECO:0000256" key="1">
    <source>
        <dbReference type="ARBA" id="ARBA00007160"/>
    </source>
</evidence>